<proteinExistence type="predicted"/>
<gene>
    <name evidence="2" type="ORF">EC9_25860</name>
</gene>
<sequence length="304" mass="33049">MQTTPVTYENLRDSIIAVPPLCRDADYRICKTENQKVVRHIEAGGVSSLLYGGNANLYHVRVSEFADLLNTLSEIAADNTLVVPSVGPAYGMMMDQADIIRDTKFPTVMVLPAEGVMTEQGLLRGFRHFVEAIGRPAVLYIKREGYISPQGAAKLVDDGLVSFIKYAIVRDDPSVDPFLTELVDCVDRKLIVSGIGEQPAIVHLKQFGITGFTSGCVCVAPGLSQQMLQALYADDLDKAESIRQTFLPLEDLRNEINPIRVLHQAVASAGIAQTGPQIPLLDEIDPARVDEIRDAASALMAAGK</sequence>
<dbReference type="EMBL" id="CP036261">
    <property type="protein sequence ID" value="QDS88396.1"/>
    <property type="molecule type" value="Genomic_DNA"/>
</dbReference>
<dbReference type="Pfam" id="PF00701">
    <property type="entry name" value="DHDPS"/>
    <property type="match status" value="1"/>
</dbReference>
<evidence type="ECO:0000313" key="3">
    <source>
        <dbReference type="Proteomes" id="UP000319557"/>
    </source>
</evidence>
<keyword evidence="1" id="KW-0456">Lyase</keyword>
<dbReference type="Gene3D" id="3.20.20.70">
    <property type="entry name" value="Aldolase class I"/>
    <property type="match status" value="1"/>
</dbReference>
<dbReference type="AlphaFoldDB" id="A0A517M0K0"/>
<dbReference type="GO" id="GO:0016829">
    <property type="term" value="F:lyase activity"/>
    <property type="evidence" value="ECO:0007669"/>
    <property type="project" value="UniProtKB-KW"/>
</dbReference>
<dbReference type="CDD" id="cd00408">
    <property type="entry name" value="DHDPS-like"/>
    <property type="match status" value="1"/>
</dbReference>
<keyword evidence="3" id="KW-1185">Reference proteome</keyword>
<dbReference type="OrthoDB" id="8878499at2"/>
<evidence type="ECO:0000256" key="1">
    <source>
        <dbReference type="ARBA" id="ARBA00023239"/>
    </source>
</evidence>
<dbReference type="InterPro" id="IPR002220">
    <property type="entry name" value="DapA-like"/>
</dbReference>
<accession>A0A517M0K0</accession>
<reference evidence="2 3" key="1">
    <citation type="submission" date="2019-02" db="EMBL/GenBank/DDBJ databases">
        <title>Deep-cultivation of Planctomycetes and their phenomic and genomic characterization uncovers novel biology.</title>
        <authorList>
            <person name="Wiegand S."/>
            <person name="Jogler M."/>
            <person name="Boedeker C."/>
            <person name="Pinto D."/>
            <person name="Vollmers J."/>
            <person name="Rivas-Marin E."/>
            <person name="Kohn T."/>
            <person name="Peeters S.H."/>
            <person name="Heuer A."/>
            <person name="Rast P."/>
            <person name="Oberbeckmann S."/>
            <person name="Bunk B."/>
            <person name="Jeske O."/>
            <person name="Meyerdierks A."/>
            <person name="Storesund J.E."/>
            <person name="Kallscheuer N."/>
            <person name="Luecker S."/>
            <person name="Lage O.M."/>
            <person name="Pohl T."/>
            <person name="Merkel B.J."/>
            <person name="Hornburger P."/>
            <person name="Mueller R.-W."/>
            <person name="Bruemmer F."/>
            <person name="Labrenz M."/>
            <person name="Spormann A.M."/>
            <person name="Op den Camp H."/>
            <person name="Overmann J."/>
            <person name="Amann R."/>
            <person name="Jetten M.S.M."/>
            <person name="Mascher T."/>
            <person name="Medema M.H."/>
            <person name="Devos D.P."/>
            <person name="Kaster A.-K."/>
            <person name="Ovreas L."/>
            <person name="Rohde M."/>
            <person name="Galperin M.Y."/>
            <person name="Jogler C."/>
        </authorList>
    </citation>
    <scope>NUCLEOTIDE SEQUENCE [LARGE SCALE GENOMIC DNA]</scope>
    <source>
        <strain evidence="2 3">EC9</strain>
    </source>
</reference>
<name>A0A517M0K0_9BACT</name>
<evidence type="ECO:0000313" key="2">
    <source>
        <dbReference type="EMBL" id="QDS88396.1"/>
    </source>
</evidence>
<dbReference type="KEGG" id="ruv:EC9_25860"/>
<protein>
    <submittedName>
        <fullName evidence="2">5-dehydro-4-deoxyglucarate dehydratase</fullName>
    </submittedName>
</protein>
<dbReference type="RefSeq" id="WP_145345599.1">
    <property type="nucleotide sequence ID" value="NZ_CP036261.1"/>
</dbReference>
<dbReference type="SUPFAM" id="SSF51569">
    <property type="entry name" value="Aldolase"/>
    <property type="match status" value="1"/>
</dbReference>
<dbReference type="SMART" id="SM01130">
    <property type="entry name" value="DHDPS"/>
    <property type="match status" value="1"/>
</dbReference>
<dbReference type="Proteomes" id="UP000319557">
    <property type="component" value="Chromosome"/>
</dbReference>
<organism evidence="2 3">
    <name type="scientific">Rosistilla ulvae</name>
    <dbReference type="NCBI Taxonomy" id="1930277"/>
    <lineage>
        <taxon>Bacteria</taxon>
        <taxon>Pseudomonadati</taxon>
        <taxon>Planctomycetota</taxon>
        <taxon>Planctomycetia</taxon>
        <taxon>Pirellulales</taxon>
        <taxon>Pirellulaceae</taxon>
        <taxon>Rosistilla</taxon>
    </lineage>
</organism>
<dbReference type="InterPro" id="IPR013785">
    <property type="entry name" value="Aldolase_TIM"/>
</dbReference>